<accession>A0AAD4LV55</accession>
<dbReference type="Pfam" id="PF00484">
    <property type="entry name" value="Pro_CA"/>
    <property type="match status" value="1"/>
</dbReference>
<keyword evidence="4 7" id="KW-0862">Zinc</keyword>
<dbReference type="InterPro" id="IPR001765">
    <property type="entry name" value="Carbonic_anhydrase"/>
</dbReference>
<dbReference type="Proteomes" id="UP001203297">
    <property type="component" value="Unassembled WGS sequence"/>
</dbReference>
<dbReference type="InterPro" id="IPR036874">
    <property type="entry name" value="Carbonic_anhydrase_sf"/>
</dbReference>
<gene>
    <name evidence="9" type="ORF">B0F90DRAFT_1777822</name>
</gene>
<feature type="binding site" evidence="7">
    <location>
        <position position="141"/>
    </location>
    <ligand>
        <name>Zn(2+)</name>
        <dbReference type="ChEBI" id="CHEBI:29105"/>
    </ligand>
</feature>
<keyword evidence="3 7" id="KW-0479">Metal-binding</keyword>
<dbReference type="EMBL" id="WTXG01000163">
    <property type="protein sequence ID" value="KAI0291366.1"/>
    <property type="molecule type" value="Genomic_DNA"/>
</dbReference>
<evidence type="ECO:0000256" key="1">
    <source>
        <dbReference type="ARBA" id="ARBA00006217"/>
    </source>
</evidence>
<reference evidence="9" key="1">
    <citation type="journal article" date="2022" name="New Phytol.">
        <title>Evolutionary transition to the ectomycorrhizal habit in the genomes of a hyperdiverse lineage of mushroom-forming fungi.</title>
        <authorList>
            <person name="Looney B."/>
            <person name="Miyauchi S."/>
            <person name="Morin E."/>
            <person name="Drula E."/>
            <person name="Courty P.E."/>
            <person name="Kohler A."/>
            <person name="Kuo A."/>
            <person name="LaButti K."/>
            <person name="Pangilinan J."/>
            <person name="Lipzen A."/>
            <person name="Riley R."/>
            <person name="Andreopoulos W."/>
            <person name="He G."/>
            <person name="Johnson J."/>
            <person name="Nolan M."/>
            <person name="Tritt A."/>
            <person name="Barry K.W."/>
            <person name="Grigoriev I.V."/>
            <person name="Nagy L.G."/>
            <person name="Hibbett D."/>
            <person name="Henrissat B."/>
            <person name="Matheny P.B."/>
            <person name="Labbe J."/>
            <person name="Martin F.M."/>
        </authorList>
    </citation>
    <scope>NUCLEOTIDE SEQUENCE</scope>
    <source>
        <strain evidence="9">BPL690</strain>
    </source>
</reference>
<dbReference type="AlphaFoldDB" id="A0AAD4LV55"/>
<dbReference type="PANTHER" id="PTHR11002">
    <property type="entry name" value="CARBONIC ANHYDRASE"/>
    <property type="match status" value="1"/>
</dbReference>
<feature type="binding site" evidence="7">
    <location>
        <position position="143"/>
    </location>
    <ligand>
        <name>Zn(2+)</name>
        <dbReference type="ChEBI" id="CHEBI:29105"/>
    </ligand>
</feature>
<feature type="binding site" evidence="7">
    <location>
        <position position="200"/>
    </location>
    <ligand>
        <name>Zn(2+)</name>
        <dbReference type="ChEBI" id="CHEBI:29105"/>
    </ligand>
</feature>
<evidence type="ECO:0000256" key="5">
    <source>
        <dbReference type="ARBA" id="ARBA00023239"/>
    </source>
</evidence>
<dbReference type="Gene3D" id="3.40.1050.10">
    <property type="entry name" value="Carbonic anhydrase"/>
    <property type="match status" value="1"/>
</dbReference>
<comment type="similarity">
    <text evidence="1 8">Belongs to the beta-class carbonic anhydrase family.</text>
</comment>
<evidence type="ECO:0000256" key="3">
    <source>
        <dbReference type="ARBA" id="ARBA00022723"/>
    </source>
</evidence>
<dbReference type="GO" id="GO:0008270">
    <property type="term" value="F:zinc ion binding"/>
    <property type="evidence" value="ECO:0007669"/>
    <property type="project" value="UniProtKB-UniRule"/>
</dbReference>
<comment type="caution">
    <text evidence="9">The sequence shown here is derived from an EMBL/GenBank/DDBJ whole genome shotgun (WGS) entry which is preliminary data.</text>
</comment>
<evidence type="ECO:0000256" key="2">
    <source>
        <dbReference type="ARBA" id="ARBA00012925"/>
    </source>
</evidence>
<name>A0AAD4LV55_9AGAM</name>
<dbReference type="EC" id="4.2.1.1" evidence="2 8"/>
<dbReference type="SMART" id="SM00947">
    <property type="entry name" value="Pro_CA"/>
    <property type="match status" value="1"/>
</dbReference>
<dbReference type="GO" id="GO:0034599">
    <property type="term" value="P:cellular response to oxidative stress"/>
    <property type="evidence" value="ECO:0007669"/>
    <property type="project" value="TreeGrafter"/>
</dbReference>
<dbReference type="PANTHER" id="PTHR11002:SF76">
    <property type="entry name" value="CARBONIC ANHYDRASE"/>
    <property type="match status" value="1"/>
</dbReference>
<evidence type="ECO:0000256" key="4">
    <source>
        <dbReference type="ARBA" id="ARBA00022833"/>
    </source>
</evidence>
<dbReference type="GO" id="GO:0004089">
    <property type="term" value="F:carbonate dehydratase activity"/>
    <property type="evidence" value="ECO:0007669"/>
    <property type="project" value="UniProtKB-UniRule"/>
</dbReference>
<protein>
    <recommendedName>
        <fullName evidence="2 8">Carbonic anhydrase</fullName>
        <ecNumber evidence="2 8">4.2.1.1</ecNumber>
    </recommendedName>
    <alternativeName>
        <fullName evidence="8">Carbonate dehydratase</fullName>
    </alternativeName>
</protein>
<feature type="binding site" evidence="7">
    <location>
        <position position="197"/>
    </location>
    <ligand>
        <name>Zn(2+)</name>
        <dbReference type="ChEBI" id="CHEBI:29105"/>
    </ligand>
</feature>
<comment type="cofactor">
    <cofactor evidence="7">
        <name>Zn(2+)</name>
        <dbReference type="ChEBI" id="CHEBI:29105"/>
    </cofactor>
    <text evidence="7">Binds 1 zinc ion per subunit.</text>
</comment>
<dbReference type="CDD" id="cd00883">
    <property type="entry name" value="beta_CA_cladeA"/>
    <property type="match status" value="1"/>
</dbReference>
<comment type="catalytic activity">
    <reaction evidence="6 8">
        <text>hydrogencarbonate + H(+) = CO2 + H2O</text>
        <dbReference type="Rhea" id="RHEA:10748"/>
        <dbReference type="ChEBI" id="CHEBI:15377"/>
        <dbReference type="ChEBI" id="CHEBI:15378"/>
        <dbReference type="ChEBI" id="CHEBI:16526"/>
        <dbReference type="ChEBI" id="CHEBI:17544"/>
        <dbReference type="EC" id="4.2.1.1"/>
    </reaction>
</comment>
<dbReference type="SUPFAM" id="SSF53056">
    <property type="entry name" value="beta-carbonic anhydrase, cab"/>
    <property type="match status" value="1"/>
</dbReference>
<comment type="function">
    <text evidence="8">Reversible hydration of carbon dioxide.</text>
</comment>
<keyword evidence="10" id="KW-1185">Reference proteome</keyword>
<evidence type="ECO:0000313" key="9">
    <source>
        <dbReference type="EMBL" id="KAI0291366.1"/>
    </source>
</evidence>
<organism evidence="9 10">
    <name type="scientific">Multifurca ochricompacta</name>
    <dbReference type="NCBI Taxonomy" id="376703"/>
    <lineage>
        <taxon>Eukaryota</taxon>
        <taxon>Fungi</taxon>
        <taxon>Dikarya</taxon>
        <taxon>Basidiomycota</taxon>
        <taxon>Agaricomycotina</taxon>
        <taxon>Agaricomycetes</taxon>
        <taxon>Russulales</taxon>
        <taxon>Russulaceae</taxon>
        <taxon>Multifurca</taxon>
    </lineage>
</organism>
<evidence type="ECO:0000313" key="10">
    <source>
        <dbReference type="Proteomes" id="UP001203297"/>
    </source>
</evidence>
<keyword evidence="5 8" id="KW-0456">Lyase</keyword>
<evidence type="ECO:0000256" key="8">
    <source>
        <dbReference type="RuleBase" id="RU003956"/>
    </source>
</evidence>
<proteinExistence type="inferred from homology"/>
<evidence type="ECO:0000256" key="7">
    <source>
        <dbReference type="PIRSR" id="PIRSR601765-1"/>
    </source>
</evidence>
<sequence length="304" mass="33005">MPSRVATAAIKGASAPIALSCPTGTRSLRPCAISPPTVVTQPCGIQVTTPSVSLALSSSPARTNRRASDYLFFQESFYNLRHHHHYHQHHHHHRQSISMDTTLAKLFSNNDQWVDAVNKADPDFFEKSAQGQSPKVLWLGCSDSRVPESVLTASRPGDIFVHRNIANQIHPDDDSVLSVITYAVEVVGIEHILVVGHTNCGGALACLEAASGKIAPPTTPLARWLAPLTSLARSLDLQGASTPKAIRKLVEENVRVQVANVVNATPVRAAWESGRKNLWVHGLVYDLETGRLNDLGITQGSFTR</sequence>
<dbReference type="GO" id="GO:0071244">
    <property type="term" value="P:cellular response to carbon dioxide"/>
    <property type="evidence" value="ECO:0007669"/>
    <property type="project" value="TreeGrafter"/>
</dbReference>
<evidence type="ECO:0000256" key="6">
    <source>
        <dbReference type="ARBA" id="ARBA00048348"/>
    </source>
</evidence>